<evidence type="ECO:0000259" key="11">
    <source>
        <dbReference type="PROSITE" id="PS01124"/>
    </source>
</evidence>
<keyword evidence="14" id="KW-1185">Reference proteome</keyword>
<keyword evidence="4 10" id="KW-0597">Phosphoprotein</keyword>
<feature type="modified residue" description="4-aspartylphosphate" evidence="10">
    <location>
        <position position="54"/>
    </location>
</feature>
<organism evidence="13 14">
    <name type="scientific">Schaedlerella arabinosiphila</name>
    <dbReference type="NCBI Taxonomy" id="2044587"/>
    <lineage>
        <taxon>Bacteria</taxon>
        <taxon>Bacillati</taxon>
        <taxon>Bacillota</taxon>
        <taxon>Clostridia</taxon>
        <taxon>Lachnospirales</taxon>
        <taxon>Lachnospiraceae</taxon>
        <taxon>Schaedlerella</taxon>
    </lineage>
</organism>
<keyword evidence="8" id="KW-0804">Transcription</keyword>
<evidence type="ECO:0000256" key="4">
    <source>
        <dbReference type="ARBA" id="ARBA00022553"/>
    </source>
</evidence>
<evidence type="ECO:0000256" key="3">
    <source>
        <dbReference type="ARBA" id="ARBA00022490"/>
    </source>
</evidence>
<dbReference type="InterPro" id="IPR011006">
    <property type="entry name" value="CheY-like_superfamily"/>
</dbReference>
<reference evidence="13" key="1">
    <citation type="submission" date="2018-10" db="EMBL/GenBank/DDBJ databases">
        <title>Schaedlerella arabinophila gen. nov. sp. nov., isolated from the mouse intestinal tract and comparative analysis with the genome of the closely related altered Schaedler flora strain ASF502.</title>
        <authorList>
            <person name="Miyake S."/>
            <person name="Soh M."/>
            <person name="Seedorf H."/>
        </authorList>
    </citation>
    <scope>NUCLEOTIDE SEQUENCE [LARGE SCALE GENOMIC DNA]</scope>
    <source>
        <strain evidence="13">DSM 106076</strain>
    </source>
</reference>
<feature type="domain" description="Response regulatory" evidence="12">
    <location>
        <begin position="2"/>
        <end position="119"/>
    </location>
</feature>
<dbReference type="GO" id="GO:0043565">
    <property type="term" value="F:sequence-specific DNA binding"/>
    <property type="evidence" value="ECO:0007669"/>
    <property type="project" value="InterPro"/>
</dbReference>
<dbReference type="CDD" id="cd17536">
    <property type="entry name" value="REC_YesN-like"/>
    <property type="match status" value="1"/>
</dbReference>
<dbReference type="PROSITE" id="PS01124">
    <property type="entry name" value="HTH_ARAC_FAMILY_2"/>
    <property type="match status" value="1"/>
</dbReference>
<dbReference type="PROSITE" id="PS00041">
    <property type="entry name" value="HTH_ARAC_FAMILY_1"/>
    <property type="match status" value="1"/>
</dbReference>
<evidence type="ECO:0000259" key="12">
    <source>
        <dbReference type="PROSITE" id="PS50110"/>
    </source>
</evidence>
<gene>
    <name evidence="13" type="ORF">EBB54_01390</name>
</gene>
<keyword evidence="3" id="KW-0963">Cytoplasm</keyword>
<dbReference type="SMART" id="SM00448">
    <property type="entry name" value="REC"/>
    <property type="match status" value="1"/>
</dbReference>
<accession>A0A426DBP7</accession>
<dbReference type="RefSeq" id="WP_125126041.1">
    <property type="nucleotide sequence ID" value="NZ_RHJS01000002.1"/>
</dbReference>
<dbReference type="GO" id="GO:0005737">
    <property type="term" value="C:cytoplasm"/>
    <property type="evidence" value="ECO:0007669"/>
    <property type="project" value="UniProtKB-SubCell"/>
</dbReference>
<proteinExistence type="predicted"/>
<dbReference type="Pfam" id="PF12833">
    <property type="entry name" value="HTH_18"/>
    <property type="match status" value="1"/>
</dbReference>
<evidence type="ECO:0000256" key="7">
    <source>
        <dbReference type="ARBA" id="ARBA00023125"/>
    </source>
</evidence>
<dbReference type="InterPro" id="IPR009057">
    <property type="entry name" value="Homeodomain-like_sf"/>
</dbReference>
<keyword evidence="6" id="KW-0805">Transcription regulation</keyword>
<feature type="domain" description="HTH araC/xylS-type" evidence="11">
    <location>
        <begin position="418"/>
        <end position="521"/>
    </location>
</feature>
<dbReference type="GO" id="GO:0003700">
    <property type="term" value="F:DNA-binding transcription factor activity"/>
    <property type="evidence" value="ECO:0007669"/>
    <property type="project" value="InterPro"/>
</dbReference>
<name>A0A426DBP7_9FIRM</name>
<evidence type="ECO:0000256" key="6">
    <source>
        <dbReference type="ARBA" id="ARBA00023015"/>
    </source>
</evidence>
<dbReference type="InterPro" id="IPR020449">
    <property type="entry name" value="Tscrpt_reg_AraC-type_HTH"/>
</dbReference>
<evidence type="ECO:0000256" key="9">
    <source>
        <dbReference type="ARBA" id="ARBA00024867"/>
    </source>
</evidence>
<dbReference type="InterPro" id="IPR018062">
    <property type="entry name" value="HTH_AraC-typ_CS"/>
</dbReference>
<comment type="subcellular location">
    <subcellularLocation>
        <location evidence="1">Cytoplasm</location>
    </subcellularLocation>
</comment>
<dbReference type="InterPro" id="IPR051552">
    <property type="entry name" value="HptR"/>
</dbReference>
<dbReference type="Proteomes" id="UP000274920">
    <property type="component" value="Unassembled WGS sequence"/>
</dbReference>
<dbReference type="SUPFAM" id="SSF46689">
    <property type="entry name" value="Homeodomain-like"/>
    <property type="match status" value="2"/>
</dbReference>
<dbReference type="SMART" id="SM00342">
    <property type="entry name" value="HTH_ARAC"/>
    <property type="match status" value="1"/>
</dbReference>
<dbReference type="InterPro" id="IPR001789">
    <property type="entry name" value="Sig_transdc_resp-reg_receiver"/>
</dbReference>
<dbReference type="Gene3D" id="1.10.10.60">
    <property type="entry name" value="Homeodomain-like"/>
    <property type="match status" value="2"/>
</dbReference>
<keyword evidence="7" id="KW-0238">DNA-binding</keyword>
<evidence type="ECO:0000256" key="5">
    <source>
        <dbReference type="ARBA" id="ARBA00023012"/>
    </source>
</evidence>
<evidence type="ECO:0000313" key="14">
    <source>
        <dbReference type="Proteomes" id="UP000274920"/>
    </source>
</evidence>
<sequence length="524" mass="59603">MKLLIADDELLTREGLSSSIDWKNLGIDQIFQADDGLRALHIAKLHEPDIILSDIRMPRMNGIELVERLTELLPDTSIIFMSGYSDKEYLKAAIKLKAIDYVEKPLNPEEVRATVVEAINRRQQVLRSRQNEDLLSMETESNLALLLTKPYRDNSPQIEALAKELSLCLSPESGFVTYIVKLRTEEPISVLIKGIRENLKSFLKNFHINAVYIRMHAVYHVFHLIGEGGAPSGAVLSSIDLFFKEQFLPFGFFTMSRGDTVSGITRVYQSYTSAVVAIQNSFFFPSGTLLTPDDARGGFTFAPEGTAGVENDTESFADALEAKDSDRCMAFLDSLHQKYNKNYGMLPNQIKDAYYRLFNVLNDCRQKWKLSADFAGTDSSESIIEYLENCFTYEELHDTLAERTRRMFQRLDASVPEDNVIFLIKDYIAKHYGSDLLSIKEISDYVHLSASYVCTYFKTQTGQTLNQYLTEYRMEKAMHLLEDARNQIADISAKVGYSNGNYFSKSFKKFTGLTPSKYREKMLG</sequence>
<protein>
    <recommendedName>
        <fullName evidence="2">Stage 0 sporulation protein A homolog</fullName>
    </recommendedName>
</protein>
<evidence type="ECO:0000256" key="10">
    <source>
        <dbReference type="PROSITE-ProRule" id="PRU00169"/>
    </source>
</evidence>
<keyword evidence="5" id="KW-0902">Two-component regulatory system</keyword>
<evidence type="ECO:0000256" key="2">
    <source>
        <dbReference type="ARBA" id="ARBA00018672"/>
    </source>
</evidence>
<dbReference type="SUPFAM" id="SSF52172">
    <property type="entry name" value="CheY-like"/>
    <property type="match status" value="1"/>
</dbReference>
<evidence type="ECO:0000313" key="13">
    <source>
        <dbReference type="EMBL" id="RRK30181.1"/>
    </source>
</evidence>
<evidence type="ECO:0000256" key="1">
    <source>
        <dbReference type="ARBA" id="ARBA00004496"/>
    </source>
</evidence>
<dbReference type="EMBL" id="RHJS01000002">
    <property type="protein sequence ID" value="RRK30181.1"/>
    <property type="molecule type" value="Genomic_DNA"/>
</dbReference>
<comment type="caution">
    <text evidence="13">The sequence shown here is derived from an EMBL/GenBank/DDBJ whole genome shotgun (WGS) entry which is preliminary data.</text>
</comment>
<dbReference type="PROSITE" id="PS50110">
    <property type="entry name" value="RESPONSE_REGULATORY"/>
    <property type="match status" value="1"/>
</dbReference>
<dbReference type="Pfam" id="PF00072">
    <property type="entry name" value="Response_reg"/>
    <property type="match status" value="1"/>
</dbReference>
<dbReference type="InterPro" id="IPR018060">
    <property type="entry name" value="HTH_AraC"/>
</dbReference>
<comment type="function">
    <text evidence="9">May play the central regulatory role in sporulation. It may be an element of the effector pathway responsible for the activation of sporulation genes in response to nutritional stress. Spo0A may act in concert with spo0H (a sigma factor) to control the expression of some genes that are critical to the sporulation process.</text>
</comment>
<dbReference type="PRINTS" id="PR00032">
    <property type="entry name" value="HTHARAC"/>
</dbReference>
<evidence type="ECO:0000256" key="8">
    <source>
        <dbReference type="ARBA" id="ARBA00023163"/>
    </source>
</evidence>
<dbReference type="PANTHER" id="PTHR42713:SF3">
    <property type="entry name" value="TRANSCRIPTIONAL REGULATORY PROTEIN HPTR"/>
    <property type="match status" value="1"/>
</dbReference>
<dbReference type="AlphaFoldDB" id="A0A426DBP7"/>
<dbReference type="GO" id="GO:0000160">
    <property type="term" value="P:phosphorelay signal transduction system"/>
    <property type="evidence" value="ECO:0007669"/>
    <property type="project" value="UniProtKB-KW"/>
</dbReference>
<dbReference type="Gene3D" id="3.40.50.2300">
    <property type="match status" value="1"/>
</dbReference>
<dbReference type="PANTHER" id="PTHR42713">
    <property type="entry name" value="HISTIDINE KINASE-RELATED"/>
    <property type="match status" value="1"/>
</dbReference>